<evidence type="ECO:0000256" key="1">
    <source>
        <dbReference type="SAM" id="MobiDB-lite"/>
    </source>
</evidence>
<feature type="compositionally biased region" description="Basic and acidic residues" evidence="1">
    <location>
        <begin position="135"/>
        <end position="148"/>
    </location>
</feature>
<evidence type="ECO:0000313" key="2">
    <source>
        <dbReference type="EMBL" id="KAK5086990.1"/>
    </source>
</evidence>
<feature type="region of interest" description="Disordered" evidence="1">
    <location>
        <begin position="1"/>
        <end position="36"/>
    </location>
</feature>
<feature type="compositionally biased region" description="Polar residues" evidence="1">
    <location>
        <begin position="354"/>
        <end position="375"/>
    </location>
</feature>
<feature type="compositionally biased region" description="Basic and acidic residues" evidence="1">
    <location>
        <begin position="1"/>
        <end position="10"/>
    </location>
</feature>
<accession>A0AAN7T1D1</accession>
<dbReference type="AlphaFoldDB" id="A0AAN7T1D1"/>
<evidence type="ECO:0000313" key="3">
    <source>
        <dbReference type="Proteomes" id="UP001309876"/>
    </source>
</evidence>
<dbReference type="Proteomes" id="UP001309876">
    <property type="component" value="Unassembled WGS sequence"/>
</dbReference>
<organism evidence="2 3">
    <name type="scientific">Lithohypha guttulata</name>
    <dbReference type="NCBI Taxonomy" id="1690604"/>
    <lineage>
        <taxon>Eukaryota</taxon>
        <taxon>Fungi</taxon>
        <taxon>Dikarya</taxon>
        <taxon>Ascomycota</taxon>
        <taxon>Pezizomycotina</taxon>
        <taxon>Eurotiomycetes</taxon>
        <taxon>Chaetothyriomycetidae</taxon>
        <taxon>Chaetothyriales</taxon>
        <taxon>Trichomeriaceae</taxon>
        <taxon>Lithohypha</taxon>
    </lineage>
</organism>
<name>A0AAN7T1D1_9EURO</name>
<dbReference type="EMBL" id="JAVRRJ010000003">
    <property type="protein sequence ID" value="KAK5086990.1"/>
    <property type="molecule type" value="Genomic_DNA"/>
</dbReference>
<feature type="compositionally biased region" description="Basic and acidic residues" evidence="1">
    <location>
        <begin position="287"/>
        <end position="308"/>
    </location>
</feature>
<keyword evidence="3" id="KW-1185">Reference proteome</keyword>
<proteinExistence type="predicted"/>
<feature type="compositionally biased region" description="Polar residues" evidence="1">
    <location>
        <begin position="192"/>
        <end position="201"/>
    </location>
</feature>
<feature type="compositionally biased region" description="Basic residues" evidence="1">
    <location>
        <begin position="335"/>
        <end position="345"/>
    </location>
</feature>
<protein>
    <submittedName>
        <fullName evidence="2">Uncharacterized protein</fullName>
    </submittedName>
</protein>
<reference evidence="2 3" key="1">
    <citation type="submission" date="2023-08" db="EMBL/GenBank/DDBJ databases">
        <title>Black Yeasts Isolated from many extreme environments.</title>
        <authorList>
            <person name="Coleine C."/>
            <person name="Stajich J.E."/>
            <person name="Selbmann L."/>
        </authorList>
    </citation>
    <scope>NUCLEOTIDE SEQUENCE [LARGE SCALE GENOMIC DNA]</scope>
    <source>
        <strain evidence="2 3">CCFEE 5910</strain>
    </source>
</reference>
<feature type="compositionally biased region" description="Basic and acidic residues" evidence="1">
    <location>
        <begin position="115"/>
        <end position="126"/>
    </location>
</feature>
<comment type="caution">
    <text evidence="2">The sequence shown here is derived from an EMBL/GenBank/DDBJ whole genome shotgun (WGS) entry which is preliminary data.</text>
</comment>
<feature type="region of interest" description="Disordered" evidence="1">
    <location>
        <begin position="84"/>
        <end position="411"/>
    </location>
</feature>
<feature type="compositionally biased region" description="Basic and acidic residues" evidence="1">
    <location>
        <begin position="208"/>
        <end position="223"/>
    </location>
</feature>
<feature type="compositionally biased region" description="Basic and acidic residues" evidence="1">
    <location>
        <begin position="172"/>
        <end position="191"/>
    </location>
</feature>
<sequence>MSNVRDRIKAAEALTGQSHNDGGSESRRRGHKLSLKTDEHIKEEFLRRGDGGWHKKVDIGQQENFKVPPAMSPIIKLITETPVVTSSKGVPGRLRKEIPGAFEPVPGESSAKSGAKQDREWSRVEEMEAAQQAEMDLHTVDGEWDRVAQLEAEQQAAMDAEAAMRSTAESSSKPRREKPDKPARGKLDKSSQNKSSDSPATRNIPVGRFDDLIGKTDVKDTKNKSPGSKSRPSVRARHVHISDDDDDDDMKPAATFPAKDDLSSREQVLFDPVEYAEKKQARRERRAARQQDRAERLVVDEQPRERSRAKSPSIRLFRVNYDDDDDDDNDNGGKALRKSHRLRSRSTHDYVPESYQSPPTSARRSTNSLWPSFSDSQRRSMSDVFESSGRRRHSHTRTHSDDLSTADSTRSTVSIKKLEFAEYMAGRKLDHMPLSPPKLPSRPMGFVRSLSHTGEYSEGYTREKKLLRRPSRDEVIEDFDHDWDRRVDHSSRRRVSHKKDEPWQVKILQEIAKH</sequence>
<feature type="compositionally biased region" description="Low complexity" evidence="1">
    <location>
        <begin position="149"/>
        <end position="163"/>
    </location>
</feature>
<gene>
    <name evidence="2" type="ORF">LTR05_004161</name>
</gene>